<dbReference type="InterPro" id="IPR047057">
    <property type="entry name" value="MerR_fam"/>
</dbReference>
<dbReference type="InterPro" id="IPR009061">
    <property type="entry name" value="DNA-bd_dom_put_sf"/>
</dbReference>
<evidence type="ECO:0000313" key="6">
    <source>
        <dbReference type="Proteomes" id="UP001348817"/>
    </source>
</evidence>
<keyword evidence="3" id="KW-0804">Transcription</keyword>
<evidence type="ECO:0000256" key="2">
    <source>
        <dbReference type="ARBA" id="ARBA00023125"/>
    </source>
</evidence>
<dbReference type="EMBL" id="AP025319">
    <property type="protein sequence ID" value="BDD12525.1"/>
    <property type="molecule type" value="Genomic_DNA"/>
</dbReference>
<evidence type="ECO:0000256" key="1">
    <source>
        <dbReference type="ARBA" id="ARBA00023015"/>
    </source>
</evidence>
<keyword evidence="6" id="KW-1185">Reference proteome</keyword>
<geneLocation type="plasmid" evidence="5 6">
    <name>pFA5</name>
</geneLocation>
<dbReference type="SMART" id="SM00422">
    <property type="entry name" value="HTH_MERR"/>
    <property type="match status" value="1"/>
</dbReference>
<dbReference type="AlphaFoldDB" id="A0AAU9DIY1"/>
<accession>A0AAU9DIY1</accession>
<evidence type="ECO:0000256" key="3">
    <source>
        <dbReference type="ARBA" id="ARBA00023163"/>
    </source>
</evidence>
<reference evidence="5 6" key="1">
    <citation type="submission" date="2021-12" db="EMBL/GenBank/DDBJ databases">
        <title>Genome sequencing of bacteria with rrn-lacking chromosome and rrn-plasmid.</title>
        <authorList>
            <person name="Anda M."/>
            <person name="Iwasaki W."/>
        </authorList>
    </citation>
    <scope>NUCLEOTIDE SEQUENCE [LARGE SCALE GENOMIC DNA]</scope>
    <source>
        <strain evidence="5 6">DSM 100852</strain>
        <plasmid evidence="5 6">pFA5</plasmid>
    </source>
</reference>
<keyword evidence="1" id="KW-0805">Transcription regulation</keyword>
<evidence type="ECO:0000259" key="4">
    <source>
        <dbReference type="PROSITE" id="PS00552"/>
    </source>
</evidence>
<evidence type="ECO:0000313" key="5">
    <source>
        <dbReference type="EMBL" id="BDD12525.1"/>
    </source>
</evidence>
<dbReference type="Proteomes" id="UP001348817">
    <property type="component" value="Plasmid pFA5"/>
</dbReference>
<gene>
    <name evidence="5" type="ORF">FUAX_49570</name>
</gene>
<dbReference type="InterPro" id="IPR015358">
    <property type="entry name" value="Tscrpt_reg_MerR_DNA-bd"/>
</dbReference>
<sequence>MDHGQRSSIFFTLFQGKMRIGQIAKETGVSRDTIRLYEKMGLLKNVSRPNEYNNYKEYGEGCVDRVKLILLMKGLGFTLNECGEVLEMLDAGTLDADSQKDLVRKKLEAIDRKITELTRARKTLSEVLGQACPQEKAEKARSQGIESKK</sequence>
<dbReference type="GO" id="GO:0003677">
    <property type="term" value="F:DNA binding"/>
    <property type="evidence" value="ECO:0007669"/>
    <property type="project" value="UniProtKB-KW"/>
</dbReference>
<dbReference type="PANTHER" id="PTHR30204:SF92">
    <property type="entry name" value="HTH-TYPE TRANSCRIPTIONAL REGULATOR ZNTR"/>
    <property type="match status" value="1"/>
</dbReference>
<organism evidence="5 6">
    <name type="scientific">Fulvitalea axinellae</name>
    <dbReference type="NCBI Taxonomy" id="1182444"/>
    <lineage>
        <taxon>Bacteria</taxon>
        <taxon>Pseudomonadati</taxon>
        <taxon>Bacteroidota</taxon>
        <taxon>Cytophagia</taxon>
        <taxon>Cytophagales</taxon>
        <taxon>Persicobacteraceae</taxon>
        <taxon>Fulvitalea</taxon>
    </lineage>
</organism>
<dbReference type="Pfam" id="PF09278">
    <property type="entry name" value="MerR-DNA-bind"/>
    <property type="match status" value="1"/>
</dbReference>
<feature type="domain" description="HTH merR-type" evidence="4">
    <location>
        <begin position="21"/>
        <end position="43"/>
    </location>
</feature>
<dbReference type="Pfam" id="PF00376">
    <property type="entry name" value="MerR"/>
    <property type="match status" value="1"/>
</dbReference>
<keyword evidence="5" id="KW-0614">Plasmid</keyword>
<dbReference type="PANTHER" id="PTHR30204">
    <property type="entry name" value="REDOX-CYCLING DRUG-SENSING TRANSCRIPTIONAL ACTIVATOR SOXR"/>
    <property type="match status" value="1"/>
</dbReference>
<dbReference type="SUPFAM" id="SSF46955">
    <property type="entry name" value="Putative DNA-binding domain"/>
    <property type="match status" value="1"/>
</dbReference>
<dbReference type="KEGG" id="fax:FUAX_49570"/>
<protein>
    <submittedName>
        <fullName evidence="5">MerR family transcriptional regulator</fullName>
    </submittedName>
</protein>
<dbReference type="InterPro" id="IPR000551">
    <property type="entry name" value="MerR-type_HTH_dom"/>
</dbReference>
<dbReference type="PROSITE" id="PS00552">
    <property type="entry name" value="HTH_MERR_1"/>
    <property type="match status" value="1"/>
</dbReference>
<dbReference type="GO" id="GO:0003700">
    <property type="term" value="F:DNA-binding transcription factor activity"/>
    <property type="evidence" value="ECO:0007669"/>
    <property type="project" value="InterPro"/>
</dbReference>
<keyword evidence="2" id="KW-0238">DNA-binding</keyword>
<dbReference type="Gene3D" id="1.10.1660.10">
    <property type="match status" value="1"/>
</dbReference>
<name>A0AAU9DIY1_9BACT</name>
<proteinExistence type="predicted"/>